<feature type="transmembrane region" description="Helical" evidence="9">
    <location>
        <begin position="159"/>
        <end position="178"/>
    </location>
</feature>
<keyword evidence="7 9" id="KW-1133">Transmembrane helix</keyword>
<gene>
    <name evidence="10" type="ORF">QNH39_04020</name>
</gene>
<evidence type="ECO:0000256" key="4">
    <source>
        <dbReference type="ARBA" id="ARBA00022643"/>
    </source>
</evidence>
<feature type="transmembrane region" description="Helical" evidence="9">
    <location>
        <begin position="35"/>
        <end position="52"/>
    </location>
</feature>
<dbReference type="GO" id="GO:0005886">
    <property type="term" value="C:plasma membrane"/>
    <property type="evidence" value="ECO:0007669"/>
    <property type="project" value="TreeGrafter"/>
</dbReference>
<feature type="transmembrane region" description="Helical" evidence="9">
    <location>
        <begin position="64"/>
        <end position="94"/>
    </location>
</feature>
<evidence type="ECO:0000313" key="11">
    <source>
        <dbReference type="Proteomes" id="UP001178288"/>
    </source>
</evidence>
<feature type="transmembrane region" description="Helical" evidence="9">
    <location>
        <begin position="215"/>
        <end position="240"/>
    </location>
</feature>
<dbReference type="EMBL" id="CP126114">
    <property type="protein sequence ID" value="WHY87040.1"/>
    <property type="molecule type" value="Genomic_DNA"/>
</dbReference>
<dbReference type="Pfam" id="PF03116">
    <property type="entry name" value="NQR2_RnfD_RnfE"/>
    <property type="match status" value="1"/>
</dbReference>
<keyword evidence="8 9" id="KW-0472">Membrane</keyword>
<dbReference type="Proteomes" id="UP001178288">
    <property type="component" value="Chromosome"/>
</dbReference>
<reference evidence="10" key="1">
    <citation type="submission" date="2023-05" db="EMBL/GenBank/DDBJ databases">
        <title>Comparative genomics of Bacillaceae isolates and their secondary metabolite potential.</title>
        <authorList>
            <person name="Song L."/>
            <person name="Nielsen L.J."/>
            <person name="Mohite O."/>
            <person name="Xu X."/>
            <person name="Weber T."/>
            <person name="Kovacs A.T."/>
        </authorList>
    </citation>
    <scope>NUCLEOTIDE SEQUENCE</scope>
    <source>
        <strain evidence="10">XLM17</strain>
    </source>
</reference>
<evidence type="ECO:0000256" key="6">
    <source>
        <dbReference type="ARBA" id="ARBA00022967"/>
    </source>
</evidence>
<keyword evidence="1" id="KW-0813">Transport</keyword>
<evidence type="ECO:0000256" key="9">
    <source>
        <dbReference type="SAM" id="Phobius"/>
    </source>
</evidence>
<keyword evidence="6" id="KW-1278">Translocase</keyword>
<dbReference type="AlphaFoldDB" id="A0AA95MS87"/>
<evidence type="ECO:0000256" key="2">
    <source>
        <dbReference type="ARBA" id="ARBA00022553"/>
    </source>
</evidence>
<dbReference type="GO" id="GO:0055085">
    <property type="term" value="P:transmembrane transport"/>
    <property type="evidence" value="ECO:0007669"/>
    <property type="project" value="InterPro"/>
</dbReference>
<dbReference type="PANTHER" id="PTHR30578">
    <property type="entry name" value="ELECTRON TRANSPORT COMPLEX PROTEIN RNFD"/>
    <property type="match status" value="1"/>
</dbReference>
<feature type="transmembrane region" description="Helical" evidence="9">
    <location>
        <begin position="134"/>
        <end position="150"/>
    </location>
</feature>
<proteinExistence type="predicted"/>
<keyword evidence="5 9" id="KW-0812">Transmembrane</keyword>
<evidence type="ECO:0000256" key="8">
    <source>
        <dbReference type="ARBA" id="ARBA00023136"/>
    </source>
</evidence>
<keyword evidence="11" id="KW-1185">Reference proteome</keyword>
<dbReference type="RefSeq" id="WP_066082868.1">
    <property type="nucleotide sequence ID" value="NZ_CP126114.1"/>
</dbReference>
<dbReference type="PANTHER" id="PTHR30578:SF0">
    <property type="entry name" value="ION-TRANSLOCATING OXIDOREDUCTASE COMPLEX SUBUNIT D"/>
    <property type="match status" value="1"/>
</dbReference>
<name>A0AA95MS87_9BACI</name>
<evidence type="ECO:0000256" key="5">
    <source>
        <dbReference type="ARBA" id="ARBA00022692"/>
    </source>
</evidence>
<evidence type="ECO:0000256" key="3">
    <source>
        <dbReference type="ARBA" id="ARBA00022630"/>
    </source>
</evidence>
<sequence length="275" mass="30174">MTAKKWMKTPKGYVTIAMIAFLIIASIGSKNIMGIINSIIAVGVSLTVNYFYCTITNKKGSRDGTIITGLIISLILSFTTSWLVVAGTAVIAILFKHLLVYKKKPIFNPAAFGLLLSIFIFQTGQSWWGAFGDLPAWTIIFLLIGGYIVTDRVNKFPQVFSFLGTFFILLFLMGYFNVGNAADALRPPFINAALFFGFFMLTDPPTSPAKVKNQVIFGILSAVSGIIVYGIFGGLTYLYIGLCIGNLYSFLQKRSPSKVSSLRQNVKPTHRGLSK</sequence>
<accession>A0AA95MS87</accession>
<dbReference type="KEGG" id="nnv:QNH39_04020"/>
<organism evidence="10 11">
    <name type="scientific">Neobacillus novalis</name>
    <dbReference type="NCBI Taxonomy" id="220687"/>
    <lineage>
        <taxon>Bacteria</taxon>
        <taxon>Bacillati</taxon>
        <taxon>Bacillota</taxon>
        <taxon>Bacilli</taxon>
        <taxon>Bacillales</taxon>
        <taxon>Bacillaceae</taxon>
        <taxon>Neobacillus</taxon>
    </lineage>
</organism>
<keyword evidence="2" id="KW-0597">Phosphoprotein</keyword>
<evidence type="ECO:0000256" key="1">
    <source>
        <dbReference type="ARBA" id="ARBA00022448"/>
    </source>
</evidence>
<feature type="transmembrane region" description="Helical" evidence="9">
    <location>
        <begin position="12"/>
        <end position="28"/>
    </location>
</feature>
<protein>
    <submittedName>
        <fullName evidence="10">RnfABCDGE type electron transport complex subunit D</fullName>
    </submittedName>
</protein>
<evidence type="ECO:0000313" key="10">
    <source>
        <dbReference type="EMBL" id="WHY87040.1"/>
    </source>
</evidence>
<keyword evidence="3" id="KW-0285">Flavoprotein</keyword>
<evidence type="ECO:0000256" key="7">
    <source>
        <dbReference type="ARBA" id="ARBA00022989"/>
    </source>
</evidence>
<feature type="transmembrane region" description="Helical" evidence="9">
    <location>
        <begin position="106"/>
        <end position="128"/>
    </location>
</feature>
<feature type="transmembrane region" description="Helical" evidence="9">
    <location>
        <begin position="184"/>
        <end position="203"/>
    </location>
</feature>
<keyword evidence="4" id="KW-0288">FMN</keyword>
<dbReference type="InterPro" id="IPR004338">
    <property type="entry name" value="NqrB/RnfD"/>
</dbReference>